<proteinExistence type="predicted"/>
<accession>A0A200QQC1</accession>
<dbReference type="InterPro" id="IPR012337">
    <property type="entry name" value="RNaseH-like_sf"/>
</dbReference>
<dbReference type="Proteomes" id="UP000195402">
    <property type="component" value="Unassembled WGS sequence"/>
</dbReference>
<keyword evidence="3" id="KW-0808">Transferase</keyword>
<gene>
    <name evidence="3" type="ORF">BVC80_9017g2</name>
</gene>
<dbReference type="OrthoDB" id="1938246at2759"/>
<dbReference type="InParanoid" id="A0A200QQC1"/>
<dbReference type="Pfam" id="PF13966">
    <property type="entry name" value="zf-RVT"/>
    <property type="match status" value="1"/>
</dbReference>
<dbReference type="EMBL" id="MVGT01001372">
    <property type="protein sequence ID" value="OVA12650.1"/>
    <property type="molecule type" value="Genomic_DNA"/>
</dbReference>
<keyword evidence="3" id="KW-0548">Nucleotidyltransferase</keyword>
<dbReference type="GO" id="GO:0004523">
    <property type="term" value="F:RNA-DNA hybrid ribonuclease activity"/>
    <property type="evidence" value="ECO:0007669"/>
    <property type="project" value="InterPro"/>
</dbReference>
<dbReference type="PANTHER" id="PTHR47074:SF11">
    <property type="entry name" value="REVERSE TRANSCRIPTASE-LIKE PROTEIN"/>
    <property type="match status" value="1"/>
</dbReference>
<feature type="domain" description="RNase H type-1" evidence="1">
    <location>
        <begin position="415"/>
        <end position="537"/>
    </location>
</feature>
<name>A0A200QQC1_MACCD</name>
<dbReference type="GO" id="GO:0003964">
    <property type="term" value="F:RNA-directed DNA polymerase activity"/>
    <property type="evidence" value="ECO:0007669"/>
    <property type="project" value="UniProtKB-KW"/>
</dbReference>
<dbReference type="CDD" id="cd06222">
    <property type="entry name" value="RNase_H_like"/>
    <property type="match status" value="1"/>
</dbReference>
<reference evidence="3 4" key="1">
    <citation type="journal article" date="2017" name="Mol. Plant">
        <title>The Genome of Medicinal Plant Macleaya cordata Provides New Insights into Benzylisoquinoline Alkaloids Metabolism.</title>
        <authorList>
            <person name="Liu X."/>
            <person name="Liu Y."/>
            <person name="Huang P."/>
            <person name="Ma Y."/>
            <person name="Qing Z."/>
            <person name="Tang Q."/>
            <person name="Cao H."/>
            <person name="Cheng P."/>
            <person name="Zheng Y."/>
            <person name="Yuan Z."/>
            <person name="Zhou Y."/>
            <person name="Liu J."/>
            <person name="Tang Z."/>
            <person name="Zhuo Y."/>
            <person name="Zhang Y."/>
            <person name="Yu L."/>
            <person name="Huang J."/>
            <person name="Yang P."/>
            <person name="Peng Q."/>
            <person name="Zhang J."/>
            <person name="Jiang W."/>
            <person name="Zhang Z."/>
            <person name="Lin K."/>
            <person name="Ro D.K."/>
            <person name="Chen X."/>
            <person name="Xiong X."/>
            <person name="Shang Y."/>
            <person name="Huang S."/>
            <person name="Zeng J."/>
        </authorList>
    </citation>
    <scope>NUCLEOTIDE SEQUENCE [LARGE SCALE GENOMIC DNA]</scope>
    <source>
        <strain evidence="4">cv. BLH2017</strain>
        <tissue evidence="3">Root</tissue>
    </source>
</reference>
<feature type="domain" description="Reverse transcriptase zinc-binding" evidence="2">
    <location>
        <begin position="212"/>
        <end position="304"/>
    </location>
</feature>
<dbReference type="InterPro" id="IPR052929">
    <property type="entry name" value="RNase_H-like_EbsB-rel"/>
</dbReference>
<evidence type="ECO:0000259" key="1">
    <source>
        <dbReference type="Pfam" id="PF13456"/>
    </source>
</evidence>
<dbReference type="Gene3D" id="3.30.420.10">
    <property type="entry name" value="Ribonuclease H-like superfamily/Ribonuclease H"/>
    <property type="match status" value="1"/>
</dbReference>
<organism evidence="3 4">
    <name type="scientific">Macleaya cordata</name>
    <name type="common">Five-seeded plume-poppy</name>
    <name type="synonym">Bocconia cordata</name>
    <dbReference type="NCBI Taxonomy" id="56857"/>
    <lineage>
        <taxon>Eukaryota</taxon>
        <taxon>Viridiplantae</taxon>
        <taxon>Streptophyta</taxon>
        <taxon>Embryophyta</taxon>
        <taxon>Tracheophyta</taxon>
        <taxon>Spermatophyta</taxon>
        <taxon>Magnoliopsida</taxon>
        <taxon>Ranunculales</taxon>
        <taxon>Papaveraceae</taxon>
        <taxon>Papaveroideae</taxon>
        <taxon>Macleaya</taxon>
    </lineage>
</organism>
<dbReference type="InterPro" id="IPR036397">
    <property type="entry name" value="RNaseH_sf"/>
</dbReference>
<dbReference type="OMA" id="THIMSAN"/>
<dbReference type="SUPFAM" id="SSF53098">
    <property type="entry name" value="Ribonuclease H-like"/>
    <property type="match status" value="1"/>
</dbReference>
<dbReference type="Pfam" id="PF13456">
    <property type="entry name" value="RVT_3"/>
    <property type="match status" value="1"/>
</dbReference>
<evidence type="ECO:0000313" key="4">
    <source>
        <dbReference type="Proteomes" id="UP000195402"/>
    </source>
</evidence>
<sequence length="593" mass="67977">MSSHQMTCFPIPKATINKLEAKQRDYWWGKDSPKGLYLKSWSAICKPKSVGGLGFKNLQLFNKSLMAKLAWRMLTEQDQLWVKVLKHKYFPSSSPLNPIQVRQGSWVWKGIQQGLEVVQQLYIWEVKNGESIHIWKDAWIPGVLPNTLPIPQNQGLIPYMVADLIFHNSKQWNRDLIETVFEPEIASKILSIRLPLQGCDRIHWKPVKKGCFTVKSTYLELTQPTSQQAITSNGFNQWNLIWKLPTINPRVRLFLWKCLNDLLPTKTKISSIINLESTCCNRCPNQQEDTKHILLECPIAKAIWFALPFNIIWEVNENITISDWILSWLQNEHQQVDNNEHHPAQIVSLAAWYIWKERCSNVFEGKQSDPRQTARIIMQHLYIIMSLYGSTDSLLQDTTFSLSWSPHFDEFVKINCDASFKINAISCGIGLIIRGNAGAFKAARAISRQAVSAENAESLAISEAVKWAMDMNLRKVCFESDSLSIINNLKGQSNNIHWSNDSILSDCKYLLGNFSSWSCNFAARLCNKPADKLAKLARKNRWNRSWYEEPPAEICGDVAILVMWWGWQGGDDIAMVMGWNLKKVGGLLPLKRD</sequence>
<dbReference type="InterPro" id="IPR002156">
    <property type="entry name" value="RNaseH_domain"/>
</dbReference>
<dbReference type="InterPro" id="IPR044730">
    <property type="entry name" value="RNase_H-like_dom_plant"/>
</dbReference>
<evidence type="ECO:0000313" key="3">
    <source>
        <dbReference type="EMBL" id="OVA12650.1"/>
    </source>
</evidence>
<dbReference type="InterPro" id="IPR026960">
    <property type="entry name" value="RVT-Znf"/>
</dbReference>
<evidence type="ECO:0000259" key="2">
    <source>
        <dbReference type="Pfam" id="PF13966"/>
    </source>
</evidence>
<keyword evidence="4" id="KW-1185">Reference proteome</keyword>
<comment type="caution">
    <text evidence="3">The sequence shown here is derived from an EMBL/GenBank/DDBJ whole genome shotgun (WGS) entry which is preliminary data.</text>
</comment>
<dbReference type="GO" id="GO:0003676">
    <property type="term" value="F:nucleic acid binding"/>
    <property type="evidence" value="ECO:0007669"/>
    <property type="project" value="InterPro"/>
</dbReference>
<dbReference type="PANTHER" id="PTHR47074">
    <property type="entry name" value="BNAC02G40300D PROTEIN"/>
    <property type="match status" value="1"/>
</dbReference>
<keyword evidence="3" id="KW-0695">RNA-directed DNA polymerase</keyword>
<protein>
    <submittedName>
        <fullName evidence="3">Reverse transcriptase zinc-binding domain</fullName>
    </submittedName>
</protein>
<dbReference type="AlphaFoldDB" id="A0A200QQC1"/>
<dbReference type="STRING" id="56857.A0A200QQC1"/>